<dbReference type="GO" id="GO:0004175">
    <property type="term" value="F:endopeptidase activity"/>
    <property type="evidence" value="ECO:0007669"/>
    <property type="project" value="UniProtKB-ARBA"/>
</dbReference>
<dbReference type="EMBL" id="CP017982">
    <property type="protein sequence ID" value="AYE62592.1"/>
    <property type="molecule type" value="Genomic_DNA"/>
</dbReference>
<gene>
    <name evidence="5" type="ORF">BC335_2248</name>
    <name evidence="4" type="ORF">Lh8105_10915</name>
</gene>
<name>A0A0D5MG80_LACHE</name>
<evidence type="ECO:0000313" key="5">
    <source>
        <dbReference type="EMBL" id="AYE62592.1"/>
    </source>
</evidence>
<sequence>MAKFWHYLGNIAGAILSLALYVELQVFYFYPQKIRLDHMRALVTALVTVVVLFVIFNLYKRQLKEHNDWGFNQTPHWDMRRIGIAIVGFVLIIIVSILMLNSVGRGVSNNQQALDKIELHSKGLFEIMVVFIAPFCEEVIFRGMFFNIFFTKKKITNKLLGIIVSGFLFAYMHDPMLSKFIFVYWGLGMVLAWVYMQTKDLRYSMLVHMCYNAMGFIG</sequence>
<evidence type="ECO:0000313" key="6">
    <source>
        <dbReference type="Proteomes" id="UP000234562"/>
    </source>
</evidence>
<feature type="transmembrane region" description="Helical" evidence="2">
    <location>
        <begin position="155"/>
        <end position="173"/>
    </location>
</feature>
<dbReference type="MEROPS" id="G05.007"/>
<dbReference type="RefSeq" id="WP_003624988.1">
    <property type="nucleotide sequence ID" value="NZ_AP023028.1"/>
</dbReference>
<dbReference type="GO" id="GO:0080120">
    <property type="term" value="P:CAAX-box protein maturation"/>
    <property type="evidence" value="ECO:0007669"/>
    <property type="project" value="UniProtKB-ARBA"/>
</dbReference>
<dbReference type="OMA" id="FIAPFCE"/>
<feature type="transmembrane region" description="Helical" evidence="2">
    <location>
        <begin position="41"/>
        <end position="59"/>
    </location>
</feature>
<keyword evidence="2" id="KW-0812">Transmembrane</keyword>
<dbReference type="PANTHER" id="PTHR36435">
    <property type="entry name" value="SLR1288 PROTEIN"/>
    <property type="match status" value="1"/>
</dbReference>
<dbReference type="InterPro" id="IPR052710">
    <property type="entry name" value="CAAX_protease"/>
</dbReference>
<reference evidence="4" key="3">
    <citation type="journal article" date="2018" name="Front. Microbiol.">
        <title>Comparative Genomics of Completely Sequenced Lactobacillus helveticus Genomes Provides Insights into Strain-Specific Genes and Resolves Metagenomics Data Down to the Strain Level.</title>
        <authorList>
            <person name="Schmid M."/>
            <person name="Muri J."/>
            <person name="Melidis D."/>
            <person name="Varadarajan A.R."/>
            <person name="Somerville V."/>
            <person name="Wicki A."/>
            <person name="Moser A."/>
            <person name="Bourqui M."/>
            <person name="Wenzel C."/>
            <person name="Eugster-Meier E."/>
            <person name="Frey J.E."/>
            <person name="Irmler S."/>
            <person name="Ahrens C.H."/>
        </authorList>
    </citation>
    <scope>NUCLEOTIDE SEQUENCE</scope>
    <source>
        <strain evidence="4">FAM8105</strain>
    </source>
</reference>
<reference evidence="6" key="1">
    <citation type="submission" date="2016-05" db="EMBL/GenBank/DDBJ databases">
        <title>Genome sequence of Lactobacillus helveticus FAM8105.</title>
        <authorList>
            <person name="Ahrens C."/>
            <person name="Schmid M."/>
        </authorList>
    </citation>
    <scope>NUCLEOTIDE SEQUENCE [LARGE SCALE GENOMIC DNA]</scope>
    <source>
        <strain evidence="6">FAM8105</strain>
    </source>
</reference>
<feature type="domain" description="CAAX prenyl protease 2/Lysostaphin resistance protein A-like" evidence="3">
    <location>
        <begin position="127"/>
        <end position="214"/>
    </location>
</feature>
<dbReference type="EMBL" id="CP015496">
    <property type="protein sequence ID" value="AUI75178.1"/>
    <property type="molecule type" value="Genomic_DNA"/>
</dbReference>
<comment type="similarity">
    <text evidence="1">Belongs to the UPF0177 family.</text>
</comment>
<dbReference type="AlphaFoldDB" id="A0A0D5MG80"/>
<protein>
    <recommendedName>
        <fullName evidence="3">CAAX prenyl protease 2/Lysostaphin resistance protein A-like domain-containing protein</fullName>
    </recommendedName>
</protein>
<feature type="transmembrane region" description="Helical" evidence="2">
    <location>
        <begin position="82"/>
        <end position="103"/>
    </location>
</feature>
<evidence type="ECO:0000256" key="1">
    <source>
        <dbReference type="ARBA" id="ARBA00009067"/>
    </source>
</evidence>
<reference evidence="5 7" key="2">
    <citation type="submission" date="2016-10" db="EMBL/GenBank/DDBJ databases">
        <title>Complete genomic sequencing of Lactobacillus helveticus LH99 and comparative genome analysis.</title>
        <authorList>
            <person name="Li N."/>
            <person name="You C."/>
            <person name="Liu Z."/>
        </authorList>
    </citation>
    <scope>NUCLEOTIDE SEQUENCE [LARGE SCALE GENOMIC DNA]</scope>
    <source>
        <strain evidence="5 7">LH99</strain>
    </source>
</reference>
<feature type="transmembrane region" description="Helical" evidence="2">
    <location>
        <begin position="179"/>
        <end position="196"/>
    </location>
</feature>
<dbReference type="PANTHER" id="PTHR36435:SF1">
    <property type="entry name" value="CAAX AMINO TERMINAL PROTEASE FAMILY PROTEIN"/>
    <property type="match status" value="1"/>
</dbReference>
<dbReference type="KEGG" id="lhd:HUO_00665"/>
<dbReference type="Pfam" id="PF02517">
    <property type="entry name" value="Rce1-like"/>
    <property type="match status" value="1"/>
</dbReference>
<dbReference type="Proteomes" id="UP000234562">
    <property type="component" value="Chromosome"/>
</dbReference>
<keyword evidence="2" id="KW-0472">Membrane</keyword>
<organism evidence="5 7">
    <name type="scientific">Lactobacillus helveticus</name>
    <name type="common">Lactobacillus suntoryeus</name>
    <dbReference type="NCBI Taxonomy" id="1587"/>
    <lineage>
        <taxon>Bacteria</taxon>
        <taxon>Bacillati</taxon>
        <taxon>Bacillota</taxon>
        <taxon>Bacilli</taxon>
        <taxon>Lactobacillales</taxon>
        <taxon>Lactobacillaceae</taxon>
        <taxon>Lactobacillus</taxon>
    </lineage>
</organism>
<evidence type="ECO:0000259" key="3">
    <source>
        <dbReference type="Pfam" id="PF02517"/>
    </source>
</evidence>
<dbReference type="Proteomes" id="UP000267794">
    <property type="component" value="Chromosome"/>
</dbReference>
<evidence type="ECO:0000256" key="2">
    <source>
        <dbReference type="SAM" id="Phobius"/>
    </source>
</evidence>
<dbReference type="InterPro" id="IPR003675">
    <property type="entry name" value="Rce1/LyrA-like_dom"/>
</dbReference>
<feature type="transmembrane region" description="Helical" evidence="2">
    <location>
        <begin position="7"/>
        <end position="29"/>
    </location>
</feature>
<feature type="transmembrane region" description="Helical" evidence="2">
    <location>
        <begin position="123"/>
        <end position="143"/>
    </location>
</feature>
<accession>A0A0D5MG80</accession>
<proteinExistence type="inferred from homology"/>
<evidence type="ECO:0000313" key="7">
    <source>
        <dbReference type="Proteomes" id="UP000267794"/>
    </source>
</evidence>
<keyword evidence="2" id="KW-1133">Transmembrane helix</keyword>
<evidence type="ECO:0000313" key="4">
    <source>
        <dbReference type="EMBL" id="AUI75178.1"/>
    </source>
</evidence>
<dbReference type="OrthoDB" id="8607342at2"/>